<dbReference type="Pfam" id="PF10544">
    <property type="entry name" value="T5orf172"/>
    <property type="match status" value="1"/>
</dbReference>
<name>A2GL65_TRIV3</name>
<evidence type="ECO:0000313" key="2">
    <source>
        <dbReference type="EMBL" id="EAX82102.1"/>
    </source>
</evidence>
<accession>A2GL65</accession>
<dbReference type="InterPro" id="IPR018306">
    <property type="entry name" value="Phage_T5_Orf172_DNA-bd"/>
</dbReference>
<sequence>MISTIGSTTLQAANGGTLSTTTSPNSLVMNPTSMLVEMKSFIPSSYTFETEIQRIKQELLTSNLDCSAKDETNEQYLYDMQDIIDHLPKLPEIQQQKLTIHEFDEIEVKPTDSVEIKKFIRKVNYEFLGYHCNHKVMDKDCDMVYKNISDIYKSGEFKAFDNFVSLVAECVWEIRDKDRRGKVWNEQIKPTTFELKKTIDALVVLAGQISMYNAKMNPQCSKCKAAMRKYNYSVKEIERMRNDYADLKKEMTNIEFETVGKIDNDTKVVRIGDLNVRYSKKYNKYSLSDIISPSGKRPQDWVRIASTQKILTRNPELMISVKFYGTTAYLIDKSLIPIVLLWIDPVVGYNFITYGSFDTERCSEGLLYIVQKPKDFNTKRYKIGRTYNITLRYDSTVNRVKVVFVNDMRAAETELLEKFEKMYGAPIKGKETFEVDEIDKAIKLFDEVAEKYM</sequence>
<dbReference type="Proteomes" id="UP000001542">
    <property type="component" value="Unassembled WGS sequence"/>
</dbReference>
<proteinExistence type="predicted"/>
<protein>
    <recommendedName>
        <fullName evidence="1">Bacteriophage T5 Orf172 DNA-binding domain-containing protein</fullName>
    </recommendedName>
</protein>
<evidence type="ECO:0000313" key="3">
    <source>
        <dbReference type="Proteomes" id="UP000001542"/>
    </source>
</evidence>
<dbReference type="AlphaFoldDB" id="A2GL65"/>
<feature type="domain" description="Bacteriophage T5 Orf172 DNA-binding" evidence="1">
    <location>
        <begin position="365"/>
        <end position="443"/>
    </location>
</feature>
<evidence type="ECO:0000259" key="1">
    <source>
        <dbReference type="Pfam" id="PF10544"/>
    </source>
</evidence>
<dbReference type="VEuPathDB" id="TrichDB:TVAG_089740"/>
<organism evidence="2 3">
    <name type="scientific">Trichomonas vaginalis (strain ATCC PRA-98 / G3)</name>
    <dbReference type="NCBI Taxonomy" id="412133"/>
    <lineage>
        <taxon>Eukaryota</taxon>
        <taxon>Metamonada</taxon>
        <taxon>Parabasalia</taxon>
        <taxon>Trichomonadida</taxon>
        <taxon>Trichomonadidae</taxon>
        <taxon>Trichomonas</taxon>
    </lineage>
</organism>
<dbReference type="KEGG" id="tva:4739730"/>
<reference evidence="2" key="1">
    <citation type="submission" date="2006-10" db="EMBL/GenBank/DDBJ databases">
        <authorList>
            <person name="Amadeo P."/>
            <person name="Zhao Q."/>
            <person name="Wortman J."/>
            <person name="Fraser-Liggett C."/>
            <person name="Carlton J."/>
        </authorList>
    </citation>
    <scope>NUCLEOTIDE SEQUENCE</scope>
    <source>
        <strain evidence="2">G3</strain>
    </source>
</reference>
<dbReference type="EMBL" id="DS116972">
    <property type="protein sequence ID" value="EAX82102.1"/>
    <property type="molecule type" value="Genomic_DNA"/>
</dbReference>
<keyword evidence="3" id="KW-1185">Reference proteome</keyword>
<reference evidence="2" key="2">
    <citation type="journal article" date="2007" name="Science">
        <title>Draft genome sequence of the sexually transmitted pathogen Trichomonas vaginalis.</title>
        <authorList>
            <person name="Carlton J.M."/>
            <person name="Hirt R.P."/>
            <person name="Silva J.C."/>
            <person name="Delcher A.L."/>
            <person name="Schatz M."/>
            <person name="Zhao Q."/>
            <person name="Wortman J.R."/>
            <person name="Bidwell S.L."/>
            <person name="Alsmark U.C.M."/>
            <person name="Besteiro S."/>
            <person name="Sicheritz-Ponten T."/>
            <person name="Noel C.J."/>
            <person name="Dacks J.B."/>
            <person name="Foster P.G."/>
            <person name="Simillion C."/>
            <person name="Van de Peer Y."/>
            <person name="Miranda-Saavedra D."/>
            <person name="Barton G.J."/>
            <person name="Westrop G.D."/>
            <person name="Mueller S."/>
            <person name="Dessi D."/>
            <person name="Fiori P.L."/>
            <person name="Ren Q."/>
            <person name="Paulsen I."/>
            <person name="Zhang H."/>
            <person name="Bastida-Corcuera F.D."/>
            <person name="Simoes-Barbosa A."/>
            <person name="Brown M.T."/>
            <person name="Hayes R.D."/>
            <person name="Mukherjee M."/>
            <person name="Okumura C.Y."/>
            <person name="Schneider R."/>
            <person name="Smith A.J."/>
            <person name="Vanacova S."/>
            <person name="Villalvazo M."/>
            <person name="Haas B.J."/>
            <person name="Pertea M."/>
            <person name="Feldblyum T.V."/>
            <person name="Utterback T.R."/>
            <person name="Shu C.L."/>
            <person name="Osoegawa K."/>
            <person name="de Jong P.J."/>
            <person name="Hrdy I."/>
            <person name="Horvathova L."/>
            <person name="Zubacova Z."/>
            <person name="Dolezal P."/>
            <person name="Malik S.B."/>
            <person name="Logsdon J.M. Jr."/>
            <person name="Henze K."/>
            <person name="Gupta A."/>
            <person name="Wang C.C."/>
            <person name="Dunne R.L."/>
            <person name="Upcroft J.A."/>
            <person name="Upcroft P."/>
            <person name="White O."/>
            <person name="Salzberg S.L."/>
            <person name="Tang P."/>
            <person name="Chiu C.-H."/>
            <person name="Lee Y.-S."/>
            <person name="Embley T.M."/>
            <person name="Coombs G.H."/>
            <person name="Mottram J.C."/>
            <person name="Tachezy J."/>
            <person name="Fraser-Liggett C.M."/>
            <person name="Johnson P.J."/>
        </authorList>
    </citation>
    <scope>NUCLEOTIDE SEQUENCE [LARGE SCALE GENOMIC DNA]</scope>
    <source>
        <strain evidence="2">G3</strain>
    </source>
</reference>
<gene>
    <name evidence="2" type="ORF">TVAG_089740</name>
</gene>
<dbReference type="InterPro" id="IPR024365">
    <property type="entry name" value="DUF3839"/>
</dbReference>
<dbReference type="VEuPathDB" id="TrichDB:TVAGG3_0146430"/>
<dbReference type="InParanoid" id="A2GL65"/>
<dbReference type="Pfam" id="PF12943">
    <property type="entry name" value="DUF3839"/>
    <property type="match status" value="1"/>
</dbReference>